<evidence type="ECO:0000256" key="1">
    <source>
        <dbReference type="ARBA" id="ARBA00004123"/>
    </source>
</evidence>
<feature type="region of interest" description="Disordered" evidence="4">
    <location>
        <begin position="1"/>
        <end position="65"/>
    </location>
</feature>
<dbReference type="OrthoDB" id="2269373at2759"/>
<comment type="caution">
    <text evidence="6">The sequence shown here is derived from an EMBL/GenBank/DDBJ whole genome shotgun (WGS) entry which is preliminary data.</text>
</comment>
<organism evidence="6 7">
    <name type="scientific">Emericellopsis atlantica</name>
    <dbReference type="NCBI Taxonomy" id="2614577"/>
    <lineage>
        <taxon>Eukaryota</taxon>
        <taxon>Fungi</taxon>
        <taxon>Dikarya</taxon>
        <taxon>Ascomycota</taxon>
        <taxon>Pezizomycotina</taxon>
        <taxon>Sordariomycetes</taxon>
        <taxon>Hypocreomycetidae</taxon>
        <taxon>Hypocreales</taxon>
        <taxon>Bionectriaceae</taxon>
        <taxon>Emericellopsis</taxon>
    </lineage>
</organism>
<feature type="compositionally biased region" description="Polar residues" evidence="4">
    <location>
        <begin position="475"/>
        <end position="485"/>
    </location>
</feature>
<dbReference type="EMBL" id="MU251258">
    <property type="protein sequence ID" value="KAG9253382.1"/>
    <property type="molecule type" value="Genomic_DNA"/>
</dbReference>
<dbReference type="GO" id="GO:0000981">
    <property type="term" value="F:DNA-binding transcription factor activity, RNA polymerase II-specific"/>
    <property type="evidence" value="ECO:0007669"/>
    <property type="project" value="InterPro"/>
</dbReference>
<feature type="region of interest" description="Disordered" evidence="4">
    <location>
        <begin position="166"/>
        <end position="185"/>
    </location>
</feature>
<dbReference type="SUPFAM" id="SSF57701">
    <property type="entry name" value="Zn2/Cys6 DNA-binding domain"/>
    <property type="match status" value="1"/>
</dbReference>
<dbReference type="AlphaFoldDB" id="A0A9P7ZKJ6"/>
<feature type="compositionally biased region" description="Low complexity" evidence="4">
    <location>
        <begin position="169"/>
        <end position="180"/>
    </location>
</feature>
<comment type="subcellular location">
    <subcellularLocation>
        <location evidence="1">Nucleus</location>
    </subcellularLocation>
</comment>
<dbReference type="InterPro" id="IPR001138">
    <property type="entry name" value="Zn2Cys6_DnaBD"/>
</dbReference>
<dbReference type="CDD" id="cd12148">
    <property type="entry name" value="fungal_TF_MHR"/>
    <property type="match status" value="1"/>
</dbReference>
<dbReference type="Pfam" id="PF04082">
    <property type="entry name" value="Fungal_trans"/>
    <property type="match status" value="1"/>
</dbReference>
<reference evidence="6" key="1">
    <citation type="journal article" date="2021" name="IMA Fungus">
        <title>Genomic characterization of three marine fungi, including Emericellopsis atlantica sp. nov. with signatures of a generalist lifestyle and marine biomass degradation.</title>
        <authorList>
            <person name="Hagestad O.C."/>
            <person name="Hou L."/>
            <person name="Andersen J.H."/>
            <person name="Hansen E.H."/>
            <person name="Altermark B."/>
            <person name="Li C."/>
            <person name="Kuhnert E."/>
            <person name="Cox R.J."/>
            <person name="Crous P.W."/>
            <person name="Spatafora J.W."/>
            <person name="Lail K."/>
            <person name="Amirebrahimi M."/>
            <person name="Lipzen A."/>
            <person name="Pangilinan J."/>
            <person name="Andreopoulos W."/>
            <person name="Hayes R.D."/>
            <person name="Ng V."/>
            <person name="Grigoriev I.V."/>
            <person name="Jackson S.A."/>
            <person name="Sutton T.D.S."/>
            <person name="Dobson A.D.W."/>
            <person name="Rama T."/>
        </authorList>
    </citation>
    <scope>NUCLEOTIDE SEQUENCE</scope>
    <source>
        <strain evidence="6">TS7</strain>
    </source>
</reference>
<dbReference type="GO" id="GO:0006351">
    <property type="term" value="P:DNA-templated transcription"/>
    <property type="evidence" value="ECO:0007669"/>
    <property type="project" value="InterPro"/>
</dbReference>
<dbReference type="GO" id="GO:0005634">
    <property type="term" value="C:nucleus"/>
    <property type="evidence" value="ECO:0007669"/>
    <property type="project" value="UniProtKB-SubCell"/>
</dbReference>
<feature type="region of interest" description="Disordered" evidence="4">
    <location>
        <begin position="694"/>
        <end position="758"/>
    </location>
</feature>
<dbReference type="Gene3D" id="4.10.240.10">
    <property type="entry name" value="Zn(2)-C6 fungal-type DNA-binding domain"/>
    <property type="match status" value="1"/>
</dbReference>
<feature type="compositionally biased region" description="Basic and acidic residues" evidence="4">
    <location>
        <begin position="694"/>
        <end position="706"/>
    </location>
</feature>
<feature type="compositionally biased region" description="Low complexity" evidence="4">
    <location>
        <begin position="26"/>
        <end position="57"/>
    </location>
</feature>
<keyword evidence="2" id="KW-0479">Metal-binding</keyword>
<feature type="domain" description="Zn(2)-C6 fungal-type" evidence="5">
    <location>
        <begin position="74"/>
        <end position="103"/>
    </location>
</feature>
<feature type="compositionally biased region" description="Low complexity" evidence="4">
    <location>
        <begin position="732"/>
        <end position="742"/>
    </location>
</feature>
<evidence type="ECO:0000256" key="3">
    <source>
        <dbReference type="ARBA" id="ARBA00023242"/>
    </source>
</evidence>
<dbReference type="PROSITE" id="PS50048">
    <property type="entry name" value="ZN2_CY6_FUNGAL_2"/>
    <property type="match status" value="1"/>
</dbReference>
<keyword evidence="7" id="KW-1185">Reference proteome</keyword>
<evidence type="ECO:0000313" key="7">
    <source>
        <dbReference type="Proteomes" id="UP000887229"/>
    </source>
</evidence>
<evidence type="ECO:0000256" key="4">
    <source>
        <dbReference type="SAM" id="MobiDB-lite"/>
    </source>
</evidence>
<name>A0A9P7ZKJ6_9HYPO</name>
<protein>
    <submittedName>
        <fullName evidence="6">C6 transcription factor</fullName>
    </submittedName>
</protein>
<dbReference type="Proteomes" id="UP000887229">
    <property type="component" value="Unassembled WGS sequence"/>
</dbReference>
<dbReference type="CDD" id="cd00067">
    <property type="entry name" value="GAL4"/>
    <property type="match status" value="1"/>
</dbReference>
<dbReference type="InterPro" id="IPR036864">
    <property type="entry name" value="Zn2-C6_fun-type_DNA-bd_sf"/>
</dbReference>
<dbReference type="Pfam" id="PF00172">
    <property type="entry name" value="Zn_clus"/>
    <property type="match status" value="1"/>
</dbReference>
<dbReference type="PANTHER" id="PTHR31001:SF45">
    <property type="entry name" value="ZN(II)2CYS6 TRANSCRIPTION FACTOR (EUROFUNG)"/>
    <property type="match status" value="1"/>
</dbReference>
<dbReference type="PANTHER" id="PTHR31001">
    <property type="entry name" value="UNCHARACTERIZED TRANSCRIPTIONAL REGULATORY PROTEIN"/>
    <property type="match status" value="1"/>
</dbReference>
<gene>
    <name evidence="6" type="ORF">F5Z01DRAFT_165940</name>
</gene>
<proteinExistence type="predicted"/>
<dbReference type="InterPro" id="IPR007219">
    <property type="entry name" value="XnlR_reg_dom"/>
</dbReference>
<feature type="region of interest" description="Disordered" evidence="4">
    <location>
        <begin position="800"/>
        <end position="819"/>
    </location>
</feature>
<accession>A0A9P7ZKJ6</accession>
<dbReference type="GO" id="GO:0008270">
    <property type="term" value="F:zinc ion binding"/>
    <property type="evidence" value="ECO:0007669"/>
    <property type="project" value="InterPro"/>
</dbReference>
<dbReference type="SMART" id="SM00906">
    <property type="entry name" value="Fungal_trans"/>
    <property type="match status" value="1"/>
</dbReference>
<dbReference type="SMART" id="SM00066">
    <property type="entry name" value="GAL4"/>
    <property type="match status" value="1"/>
</dbReference>
<sequence>MPMPGIPQGGPGPMVPQGSAPDHPQQHLQHTGNQQQTQAQYSNYPQHQQSQTQQQPNPQQPFDPAAMKLTRGTSCVLCQQRKVRCDKNKPCANCVKAQVECRVVPPQPPRRRKKRLQEKDLIDRLKKYEGMLSEHGVRFEPIGQDLRSDGPQGDDVEDLESDFHELKASPHPSMSPSAASTGEKPSSSIFALHKEFRASEKMIQDSSDEEVQGSTIHRAFDKLFSNEDGFPFIVGGSFISVTKAHPNPIQIFQLWQIYIDNINSLLKITHVPTIQPQILQAASNLETAPKNIESLMFGIYLMAITSMEERDVQNMFNEPKPDVLKKYLTTAQQALVNASFMRVDDLLCLQAFVLYLFTVRWFVDPRQIFCMIGMAVRMAQRMGLHRDPGGYGLPPFEVEQRRRLWWTIVGYDRRIGEITGSTVTALSSGGDCKMPLNVNDSDLHVDGKDMPNPHTGPTEMIFALARIEMSMAVASNSNRDSQKINSPEPKASPAKGDPKPSAGPTIRLAIPDSPTYTLDGFCAHMEGTYLSQCDSKIPLHFFTITMTRQALCKMRVVNFLVRMHNAEAMPLKGVEREDLFLQATQMIEYDNVVQSSDSLIPFKWYSRHHFPFPAYMFLVQELRTRVLGPMVERAWDAIAANYDLRGLLNNFHNPMHMAFKNTFIKAWDAHAAALSSQGKHAPVPRFIVVLQERAEQSRQERADKQSPVDQSPGNSLAGIGPASNVGSEKMTMTPPGMPRVGGPMPPMGRPGPPDDDRDMDWSHMVQGFQDPQPPQFNQFGGFGGFGPPLGGGGGGPMPGMGPPHMGAAPGPGGPRMYCS</sequence>
<dbReference type="GO" id="GO:0003677">
    <property type="term" value="F:DNA binding"/>
    <property type="evidence" value="ECO:0007669"/>
    <property type="project" value="InterPro"/>
</dbReference>
<dbReference type="GeneID" id="70288752"/>
<evidence type="ECO:0000259" key="5">
    <source>
        <dbReference type="PROSITE" id="PS50048"/>
    </source>
</evidence>
<feature type="region of interest" description="Disordered" evidence="4">
    <location>
        <begin position="475"/>
        <end position="506"/>
    </location>
</feature>
<dbReference type="InterPro" id="IPR050613">
    <property type="entry name" value="Sec_Metabolite_Reg"/>
</dbReference>
<keyword evidence="3" id="KW-0539">Nucleus</keyword>
<evidence type="ECO:0000313" key="6">
    <source>
        <dbReference type="EMBL" id="KAG9253382.1"/>
    </source>
</evidence>
<dbReference type="RefSeq" id="XP_046117306.1">
    <property type="nucleotide sequence ID" value="XM_046257849.1"/>
</dbReference>
<evidence type="ECO:0000256" key="2">
    <source>
        <dbReference type="ARBA" id="ARBA00022723"/>
    </source>
</evidence>